<dbReference type="Gene3D" id="3.10.20.720">
    <property type="match status" value="1"/>
</dbReference>
<organism evidence="2 3">
    <name type="scientific">Lojkania enalia</name>
    <dbReference type="NCBI Taxonomy" id="147567"/>
    <lineage>
        <taxon>Eukaryota</taxon>
        <taxon>Fungi</taxon>
        <taxon>Dikarya</taxon>
        <taxon>Ascomycota</taxon>
        <taxon>Pezizomycotina</taxon>
        <taxon>Dothideomycetes</taxon>
        <taxon>Pleosporomycetidae</taxon>
        <taxon>Pleosporales</taxon>
        <taxon>Pleosporales incertae sedis</taxon>
        <taxon>Lojkania</taxon>
    </lineage>
</organism>
<comment type="caution">
    <text evidence="2">The sequence shown here is derived from an EMBL/GenBank/DDBJ whole genome shotgun (WGS) entry which is preliminary data.</text>
</comment>
<dbReference type="Proteomes" id="UP000800093">
    <property type="component" value="Unassembled WGS sequence"/>
</dbReference>
<evidence type="ECO:0000313" key="3">
    <source>
        <dbReference type="Proteomes" id="UP000800093"/>
    </source>
</evidence>
<evidence type="ECO:0000256" key="1">
    <source>
        <dbReference type="SAM" id="MobiDB-lite"/>
    </source>
</evidence>
<accession>A0A9P4N9W1</accession>
<feature type="compositionally biased region" description="Basic and acidic residues" evidence="1">
    <location>
        <begin position="381"/>
        <end position="397"/>
    </location>
</feature>
<name>A0A9P4N9W1_9PLEO</name>
<dbReference type="OrthoDB" id="6585699at2759"/>
<protein>
    <submittedName>
        <fullName evidence="2">CHL4-domain-containing protein</fullName>
    </submittedName>
</protein>
<dbReference type="GO" id="GO:0034080">
    <property type="term" value="P:CENP-A containing chromatin assembly"/>
    <property type="evidence" value="ECO:0007669"/>
    <property type="project" value="InterPro"/>
</dbReference>
<feature type="compositionally biased region" description="Polar residues" evidence="1">
    <location>
        <begin position="405"/>
        <end position="414"/>
    </location>
</feature>
<reference evidence="3" key="1">
    <citation type="journal article" date="2020" name="Stud. Mycol.">
        <title>101 Dothideomycetes genomes: A test case for predicting lifestyles and emergence of pathogens.</title>
        <authorList>
            <person name="Haridas S."/>
            <person name="Albert R."/>
            <person name="Binder M."/>
            <person name="Bloem J."/>
            <person name="LaButti K."/>
            <person name="Salamov A."/>
            <person name="Andreopoulos B."/>
            <person name="Baker S."/>
            <person name="Barry K."/>
            <person name="Bills G."/>
            <person name="Bluhm B."/>
            <person name="Cannon C."/>
            <person name="Castanera R."/>
            <person name="Culley D."/>
            <person name="Daum C."/>
            <person name="Ezra D."/>
            <person name="Gonzalez J."/>
            <person name="Henrissat B."/>
            <person name="Kuo A."/>
            <person name="Liang C."/>
            <person name="Lipzen A."/>
            <person name="Lutzoni F."/>
            <person name="Magnuson J."/>
            <person name="Mondo S."/>
            <person name="Nolan M."/>
            <person name="Ohm R."/>
            <person name="Pangilinan J."/>
            <person name="Park H.-J."/>
            <person name="Ramirez L."/>
            <person name="Alfaro M."/>
            <person name="Sun H."/>
            <person name="Tritt A."/>
            <person name="Yoshinaga Y."/>
            <person name="Zwiers L.-H."/>
            <person name="Turgeon B."/>
            <person name="Goodwin S."/>
            <person name="Spatafora J."/>
            <person name="Crous P."/>
            <person name="Grigoriev I."/>
        </authorList>
    </citation>
    <scope>NUCLEOTIDE SEQUENCE [LARGE SCALE GENOMIC DNA]</scope>
    <source>
        <strain evidence="3">CBS 304.66</strain>
    </source>
</reference>
<dbReference type="Pfam" id="PF05238">
    <property type="entry name" value="CENP-N"/>
    <property type="match status" value="1"/>
</dbReference>
<dbReference type="InterPro" id="IPR007902">
    <property type="entry name" value="Chl4/mis15/CENP-N"/>
</dbReference>
<sequence length="510" mass="57290">MAPPPPPPKVTAPDYKNIPHAHRIPSSHREVQRVFSGLSRQSLLNLVQFWLHKTRRAFCRPYLSGDKSDADGDNGAYVPAHSCEEVLEFYAERNKSGHGSKRELLHRILEGDWRHGITMFQLATAEIEYFLLHPHTLQWTAMRLTKTPRDRANFQDMEFTDESQHLPQFHAPTFLANLAKEITPIVKAHYLLLRPKSYPMTILRVYIHDSPYSNEASLAPKKKSSDNATKALFLIWPDGTDFVYPSLLTSLGRHADEGSRKLKEMVIEAIPKAFSRPMGRYQLLPTKFSSKLLSTVLAYRGPGKSNNAGGGFNIFVETSLNQNSLDIIASLGREALDKNKSTKATTRAPGPGRKRKLEDPEVHKRTKRWNTAQSRFGNSAKPDDGKGINRLEVRMDDPFPPVPNSSPRQNQETSGLDRAQAAKRGRKGRPSLLDRTAEEQEQIESSDEDVWIPDVRISFHGSHVFAGLRQLVEIGIVDGEKMPGWMTGEAGVTIGVVKDGRIRRGEVPGF</sequence>
<proteinExistence type="predicted"/>
<gene>
    <name evidence="2" type="ORF">CC78DRAFT_487604</name>
</gene>
<dbReference type="GO" id="GO:0007059">
    <property type="term" value="P:chromosome segregation"/>
    <property type="evidence" value="ECO:0007669"/>
    <property type="project" value="InterPro"/>
</dbReference>
<dbReference type="AlphaFoldDB" id="A0A9P4N9W1"/>
<keyword evidence="3" id="KW-1185">Reference proteome</keyword>
<feature type="region of interest" description="Disordered" evidence="1">
    <location>
        <begin position="338"/>
        <end position="445"/>
    </location>
</feature>
<dbReference type="EMBL" id="ML986583">
    <property type="protein sequence ID" value="KAF2269235.1"/>
    <property type="molecule type" value="Genomic_DNA"/>
</dbReference>
<evidence type="ECO:0000313" key="2">
    <source>
        <dbReference type="EMBL" id="KAF2269235.1"/>
    </source>
</evidence>